<sequence length="805" mass="90894">KRKYIHERRLFNETWTEDYFLLEMNSETLCLTCRVFTPVFKEYNLKRHYAQKHASKFDAYQGMCRKDKVAVLKKGFISQQKFFNNVTTQTESIVKASYFVNCGLIFFPHLSSTCIKILTKSKACSFKFYSLIMNESTEATDTAQFAIFIRGINDEYNITEEMASLVPLKDTKISRDLYEAVKKTLTRFSLSLSNISGVATDGAPAMIGKKEGLVKLIEDDAIAVENSRLMKYHCIIHQENLCGKALKMNHVMQIVVKTVNFIRARGSTGPEGRCDGSTYTDLYGTWTNVVVQALVKITLKSYTAPVRLSDDKIILKSGQQCRWQSGHCLDNEDGFTYWETAPHDYCKFQNYDVLFDGKATKIIPEDRTDPRVYSAVTGDITFALAKTGQLTLCGYTLIKTEHPKLFVLEVTVAGRSKANNSIPINNLDIFTHVNTKFVYVEKHIKTQIKSLYQNLMKQRCAMENQLIQNALTLIHVAPEDVATTITKKPGYLAVPSGEVLHIVKCIPVTCQMWRREECYNELPVLYRNESYFLTPKNRILTRHGTRRDCNDIMPPMYKIHGTLFRFLPKPIDSIPPIPLQSISKSKWHYIDPYNLASAGIYSTNDLNRLKEHIMFPVEKSSIINSMAQGASGRAFSAITLQMSNLLDESALQKIAESTAKRLWTGFITFGSISTGVIGVYITFRIIKLVIGTILNGIALHAAYGWGLRLVAAVWSSLAHFCIYLNTRDQNTTSGHNPQQIPHECISVVTPSTTPTDVETAIRRSDSCSIFPSQPKNTPTQRQGTISPMVKFLPQGGRCDVGYTDD</sequence>
<dbReference type="PANTHER" id="PTHR45913:SF21">
    <property type="entry name" value="DUF4371 DOMAIN-CONTAINING PROTEIN"/>
    <property type="match status" value="1"/>
</dbReference>
<gene>
    <name evidence="3" type="ORF">WH47_00811</name>
</gene>
<dbReference type="InterPro" id="IPR040647">
    <property type="entry name" value="SPIN-DOC_Znf-C2H2"/>
</dbReference>
<evidence type="ECO:0000259" key="2">
    <source>
        <dbReference type="Pfam" id="PF18658"/>
    </source>
</evidence>
<accession>A0A0L7QKD8</accession>
<keyword evidence="1" id="KW-0472">Membrane</keyword>
<name>A0A0L7QKD8_9HYME</name>
<dbReference type="Pfam" id="PF24664">
    <property type="entry name" value="Monjiviricetes_fusion"/>
    <property type="match status" value="1"/>
</dbReference>
<evidence type="ECO:0000313" key="4">
    <source>
        <dbReference type="Proteomes" id="UP000053825"/>
    </source>
</evidence>
<dbReference type="AlphaFoldDB" id="A0A0L7QKD8"/>
<dbReference type="OrthoDB" id="7613943at2759"/>
<proteinExistence type="predicted"/>
<feature type="domain" description="SPIN-DOC-like zinc-finger" evidence="2">
    <location>
        <begin position="13"/>
        <end position="55"/>
    </location>
</feature>
<keyword evidence="1" id="KW-0812">Transmembrane</keyword>
<reference evidence="3 4" key="1">
    <citation type="submission" date="2015-07" db="EMBL/GenBank/DDBJ databases">
        <title>The genome of Habropoda laboriosa.</title>
        <authorList>
            <person name="Pan H."/>
            <person name="Kapheim K."/>
        </authorList>
    </citation>
    <scope>NUCLEOTIDE SEQUENCE [LARGE SCALE GENOMIC DNA]</scope>
    <source>
        <strain evidence="3">0110345459</strain>
    </source>
</reference>
<dbReference type="PANTHER" id="PTHR45913">
    <property type="entry name" value="EPM2A-INTERACTING PROTEIN 1"/>
    <property type="match status" value="1"/>
</dbReference>
<feature type="non-terminal residue" evidence="3">
    <location>
        <position position="1"/>
    </location>
</feature>
<dbReference type="Proteomes" id="UP000053825">
    <property type="component" value="Unassembled WGS sequence"/>
</dbReference>
<evidence type="ECO:0000256" key="1">
    <source>
        <dbReference type="SAM" id="Phobius"/>
    </source>
</evidence>
<keyword evidence="4" id="KW-1185">Reference proteome</keyword>
<dbReference type="Pfam" id="PF18658">
    <property type="entry name" value="zf-C2H2_12"/>
    <property type="match status" value="1"/>
</dbReference>
<protein>
    <submittedName>
        <fullName evidence="3">General transcription factor II-I repeat domain-containing protein 2</fullName>
    </submittedName>
</protein>
<feature type="transmembrane region" description="Helical" evidence="1">
    <location>
        <begin position="662"/>
        <end position="683"/>
    </location>
</feature>
<keyword evidence="1" id="KW-1133">Transmembrane helix</keyword>
<evidence type="ECO:0000313" key="3">
    <source>
        <dbReference type="EMBL" id="KOC58986.1"/>
    </source>
</evidence>
<dbReference type="EMBL" id="KQ414987">
    <property type="protein sequence ID" value="KOC58986.1"/>
    <property type="molecule type" value="Genomic_DNA"/>
</dbReference>
<dbReference type="STRING" id="597456.A0A0L7QKD8"/>
<organism evidence="3 4">
    <name type="scientific">Habropoda laboriosa</name>
    <dbReference type="NCBI Taxonomy" id="597456"/>
    <lineage>
        <taxon>Eukaryota</taxon>
        <taxon>Metazoa</taxon>
        <taxon>Ecdysozoa</taxon>
        <taxon>Arthropoda</taxon>
        <taxon>Hexapoda</taxon>
        <taxon>Insecta</taxon>
        <taxon>Pterygota</taxon>
        <taxon>Neoptera</taxon>
        <taxon>Endopterygota</taxon>
        <taxon>Hymenoptera</taxon>
        <taxon>Apocrita</taxon>
        <taxon>Aculeata</taxon>
        <taxon>Apoidea</taxon>
        <taxon>Anthophila</taxon>
        <taxon>Apidae</taxon>
        <taxon>Habropoda</taxon>
    </lineage>
</organism>